<evidence type="ECO:0000313" key="3">
    <source>
        <dbReference type="Proteomes" id="UP000067448"/>
    </source>
</evidence>
<dbReference type="InterPro" id="IPR011990">
    <property type="entry name" value="TPR-like_helical_dom_sf"/>
</dbReference>
<name>A0A117EGP5_STRSC</name>
<feature type="region of interest" description="Disordered" evidence="1">
    <location>
        <begin position="123"/>
        <end position="192"/>
    </location>
</feature>
<proteinExistence type="predicted"/>
<dbReference type="Gene3D" id="1.25.40.10">
    <property type="entry name" value="Tetratricopeptide repeat domain"/>
    <property type="match status" value="1"/>
</dbReference>
<reference evidence="3" key="3">
    <citation type="submission" date="2016-02" db="EMBL/GenBank/DDBJ databases">
        <title>Draft genome of pathogenic Streptomyces sp. in Japan.</title>
        <authorList>
            <person name="Tomihama T."/>
            <person name="Ikenaga M."/>
            <person name="Sakai M."/>
            <person name="Okubo T."/>
            <person name="Ikeda S."/>
        </authorList>
    </citation>
    <scope>NUCLEOTIDE SEQUENCE [LARGE SCALE GENOMIC DNA]</scope>
    <source>
        <strain evidence="3">S58</strain>
    </source>
</reference>
<evidence type="ECO:0000256" key="1">
    <source>
        <dbReference type="SAM" id="MobiDB-lite"/>
    </source>
</evidence>
<evidence type="ECO:0008006" key="4">
    <source>
        <dbReference type="Google" id="ProtNLM"/>
    </source>
</evidence>
<protein>
    <recommendedName>
        <fullName evidence="4">Tetratricopeptide repeat protein</fullName>
    </recommendedName>
</protein>
<sequence>MLYQRGRHAEAVAEHHTLLAFRRGKGLPRNLAIALRDAAAIERAAGLGQAAKEHLAEALALFTTLKTHLDAAMALNVQGEFAAQDGRTREATRHFVRALEAARDCSSSYERARAHHGLGPVAVHRAASAAERGPRRRRRGPRRTPPHAPQWTWPAQCSGDPGMMSRTDRAAAETAAAARQVCSVPPGPRRAS</sequence>
<feature type="compositionally biased region" description="Basic residues" evidence="1">
    <location>
        <begin position="134"/>
        <end position="145"/>
    </location>
</feature>
<comment type="caution">
    <text evidence="2">The sequence shown here is derived from an EMBL/GenBank/DDBJ whole genome shotgun (WGS) entry which is preliminary data.</text>
</comment>
<dbReference type="Proteomes" id="UP000067448">
    <property type="component" value="Unassembled WGS sequence"/>
</dbReference>
<evidence type="ECO:0000313" key="2">
    <source>
        <dbReference type="EMBL" id="GAQ67473.1"/>
    </source>
</evidence>
<reference evidence="3" key="1">
    <citation type="submission" date="2015-11" db="EMBL/GenBank/DDBJ databases">
        <authorList>
            <consortium name="Cross-ministerial Strategic Innovation Promotion Program (SIP) consortium"/>
            <person name="Tomihama T."/>
            <person name="Ikenaga M."/>
            <person name="Sakai M."/>
            <person name="Okubo T."/>
            <person name="Ikeda S."/>
        </authorList>
    </citation>
    <scope>NUCLEOTIDE SEQUENCE [LARGE SCALE GENOMIC DNA]</scope>
    <source>
        <strain evidence="3">S58</strain>
    </source>
</reference>
<accession>A0A117EGP5</accession>
<organism evidence="2 3">
    <name type="scientific">Streptomyces scabiei</name>
    <dbReference type="NCBI Taxonomy" id="1930"/>
    <lineage>
        <taxon>Bacteria</taxon>
        <taxon>Bacillati</taxon>
        <taxon>Actinomycetota</taxon>
        <taxon>Actinomycetes</taxon>
        <taxon>Kitasatosporales</taxon>
        <taxon>Streptomycetaceae</taxon>
        <taxon>Streptomyces</taxon>
    </lineage>
</organism>
<reference evidence="2 3" key="2">
    <citation type="journal article" date="2016" name="Genome Announc.">
        <title>Draft Genome Sequences of Streptomyces scabiei S58, Streptomyces turgidiscabies T45, and Streptomyces acidiscabies a10, the Pathogens of Potato Common Scab, Isolated in Japan.</title>
        <authorList>
            <person name="Tomihama T."/>
            <person name="Nishi Y."/>
            <person name="Sakai M."/>
            <person name="Ikenaga M."/>
            <person name="Okubo T."/>
            <person name="Ikeda S."/>
        </authorList>
    </citation>
    <scope>NUCLEOTIDE SEQUENCE [LARGE SCALE GENOMIC DNA]</scope>
    <source>
        <strain evidence="2 3">S58</strain>
    </source>
</reference>
<dbReference type="EMBL" id="BCMM01000058">
    <property type="protein sequence ID" value="GAQ67473.1"/>
    <property type="molecule type" value="Genomic_DNA"/>
</dbReference>
<dbReference type="AlphaFoldDB" id="A0A117EGP5"/>
<gene>
    <name evidence="2" type="ORF">SsS58_07928</name>
</gene>
<dbReference type="SUPFAM" id="SSF48452">
    <property type="entry name" value="TPR-like"/>
    <property type="match status" value="1"/>
</dbReference>